<evidence type="ECO:0000259" key="3">
    <source>
        <dbReference type="SMART" id="SM01008"/>
    </source>
</evidence>
<dbReference type="SUPFAM" id="SSF54665">
    <property type="entry name" value="CO dehydrogenase molybdoprotein N-domain-like"/>
    <property type="match status" value="1"/>
</dbReference>
<comment type="caution">
    <text evidence="4">The sequence shown here is derived from an EMBL/GenBank/DDBJ whole genome shotgun (WGS) entry which is preliminary data.</text>
</comment>
<dbReference type="InterPro" id="IPR036856">
    <property type="entry name" value="Ald_Oxase/Xan_DH_a/b_sf"/>
</dbReference>
<dbReference type="Pfam" id="PF01315">
    <property type="entry name" value="Ald_Xan_dh_C"/>
    <property type="match status" value="1"/>
</dbReference>
<sequence length="734" mass="79182">MTSVYTMDEPDERNRLDAMAQGVIGKPLDRLEGPLKVSGKATYAAEYRIPNCVEGVLVTATIARGQVTAIDDEAVLQMPGVIAVLSDDRMTARAAQGGAGKSPVRKVRDVQYYGQPVALVVAKTFEQARHAAKHLRIRYREEPDPLVDPEDERATFEPFEDPTVQGDLEQAMDAAAHAVDVVYTTEGHNSAAMEPHASIAEWDGKTLTLHSSLQMLRFNRKELADALGLDADNVRLVSPYVGGGFGSKLGISPEGAAASVAAITLKRPVRVVLLRQQVFQCIMRRSETRQRLRLAADAEGRLTGFGHEAWVSNLPEEEFAEPVLQASEFLYPGDDRKLDLEVTRIHRVTAGSVRAPGEAVGMQALEGAMDELALAMEIDPVELRLRNIPERHPTLDIPYSSRKLEECLRKGAERFDWDGADRTPCMKREGDWWIGTGMATATRVHNLNKAEARVTFRADGSVEVASDMTDIGTGTYTVLQQIAAEMLGVDPGRVEVHLGDTDFPPGSGSGGSWGAASTGSAVFQACEGIRSKLAAKLGCAEDELTLKDGHAVTGNRRIAIADLLEDEALTEHARFKPGKITEAFAAAMYGAFFAEVAVNVYSGEVRVRRFTGAFSMGRVLNAKTATSQCMGGMVWGIGSALTEELAFDHRDGHIVNPDLAEYHVPVNLDVPHLDVLLVEERDPAGSPLQAKGVGELGICGAAGAIANAIHHACGVRVRSFPITPDEVLAGLPEV</sequence>
<dbReference type="InterPro" id="IPR000674">
    <property type="entry name" value="Ald_Oxase/Xan_DH_a/b"/>
</dbReference>
<organism evidence="4 5">
    <name type="scientific">Novosphingobium panipatense</name>
    <dbReference type="NCBI Taxonomy" id="428991"/>
    <lineage>
        <taxon>Bacteria</taxon>
        <taxon>Pseudomonadati</taxon>
        <taxon>Pseudomonadota</taxon>
        <taxon>Alphaproteobacteria</taxon>
        <taxon>Sphingomonadales</taxon>
        <taxon>Sphingomonadaceae</taxon>
        <taxon>Novosphingobium</taxon>
    </lineage>
</organism>
<evidence type="ECO:0000256" key="1">
    <source>
        <dbReference type="ARBA" id="ARBA00022505"/>
    </source>
</evidence>
<evidence type="ECO:0000313" key="4">
    <source>
        <dbReference type="EMBL" id="SMP81871.1"/>
    </source>
</evidence>
<evidence type="ECO:0000313" key="5">
    <source>
        <dbReference type="Proteomes" id="UP001157910"/>
    </source>
</evidence>
<dbReference type="Pfam" id="PF20256">
    <property type="entry name" value="MoCoBD_2"/>
    <property type="match status" value="1"/>
</dbReference>
<dbReference type="Gene3D" id="3.30.365.10">
    <property type="entry name" value="Aldehyde oxidase/xanthine dehydrogenase, molybdopterin binding domain"/>
    <property type="match status" value="4"/>
</dbReference>
<dbReference type="InterPro" id="IPR016208">
    <property type="entry name" value="Ald_Oxase/xanthine_DH-like"/>
</dbReference>
<dbReference type="SUPFAM" id="SSF56003">
    <property type="entry name" value="Molybdenum cofactor-binding domain"/>
    <property type="match status" value="1"/>
</dbReference>
<reference evidence="4 5" key="1">
    <citation type="submission" date="2017-05" db="EMBL/GenBank/DDBJ databases">
        <authorList>
            <person name="Varghese N."/>
            <person name="Submissions S."/>
        </authorList>
    </citation>
    <scope>NUCLEOTIDE SEQUENCE [LARGE SCALE GENOMIC DNA]</scope>
    <source>
        <strain evidence="4 5">SM16</strain>
    </source>
</reference>
<proteinExistence type="predicted"/>
<feature type="domain" description="Aldehyde oxidase/xanthine dehydrogenase a/b hammerhead" evidence="3">
    <location>
        <begin position="38"/>
        <end position="143"/>
    </location>
</feature>
<dbReference type="PANTHER" id="PTHR11908:SF132">
    <property type="entry name" value="ALDEHYDE OXIDASE 1-RELATED"/>
    <property type="match status" value="1"/>
</dbReference>
<keyword evidence="5" id="KW-1185">Reference proteome</keyword>
<dbReference type="InterPro" id="IPR008274">
    <property type="entry name" value="AldOxase/xan_DH_MoCoBD1"/>
</dbReference>
<dbReference type="EMBL" id="FXUI01000020">
    <property type="protein sequence ID" value="SMP81871.1"/>
    <property type="molecule type" value="Genomic_DNA"/>
</dbReference>
<dbReference type="Proteomes" id="UP001157910">
    <property type="component" value="Unassembled WGS sequence"/>
</dbReference>
<gene>
    <name evidence="4" type="ORF">SAMN06296065_12014</name>
</gene>
<dbReference type="PANTHER" id="PTHR11908">
    <property type="entry name" value="XANTHINE DEHYDROGENASE"/>
    <property type="match status" value="1"/>
</dbReference>
<dbReference type="Gene3D" id="3.90.1170.50">
    <property type="entry name" value="Aldehyde oxidase/xanthine dehydrogenase, a/b hammerhead"/>
    <property type="match status" value="1"/>
</dbReference>
<dbReference type="InterPro" id="IPR037165">
    <property type="entry name" value="AldOxase/xan_DH_Mopterin-bd_sf"/>
</dbReference>
<dbReference type="InterPro" id="IPR046867">
    <property type="entry name" value="AldOxase/xan_DH_MoCoBD2"/>
</dbReference>
<dbReference type="Pfam" id="PF02738">
    <property type="entry name" value="MoCoBD_1"/>
    <property type="match status" value="1"/>
</dbReference>
<dbReference type="SMART" id="SM01008">
    <property type="entry name" value="Ald_Xan_dh_C"/>
    <property type="match status" value="1"/>
</dbReference>
<name>A0ABY1QW73_9SPHN</name>
<protein>
    <submittedName>
        <fullName evidence="4">Xanthine dehydrogenase YagR molybdenum-binding subunit</fullName>
    </submittedName>
</protein>
<accession>A0ABY1QW73</accession>
<keyword evidence="1" id="KW-0500">Molybdenum</keyword>
<evidence type="ECO:0000256" key="2">
    <source>
        <dbReference type="ARBA" id="ARBA00023002"/>
    </source>
</evidence>
<keyword evidence="2" id="KW-0560">Oxidoreductase</keyword>